<keyword evidence="3" id="KW-1185">Reference proteome</keyword>
<proteinExistence type="predicted"/>
<feature type="domain" description="Endonuclease GajA/Old nuclease/RecF-like AAA" evidence="1">
    <location>
        <begin position="3"/>
        <end position="86"/>
    </location>
</feature>
<evidence type="ECO:0000313" key="3">
    <source>
        <dbReference type="Proteomes" id="UP000018458"/>
    </source>
</evidence>
<dbReference type="AlphaFoldDB" id="E8LID5"/>
<reference evidence="2 3" key="1">
    <citation type="submission" date="2011-01" db="EMBL/GenBank/DDBJ databases">
        <authorList>
            <person name="Weinstock G."/>
            <person name="Sodergren E."/>
            <person name="Clifton S."/>
            <person name="Fulton L."/>
            <person name="Fulton B."/>
            <person name="Courtney L."/>
            <person name="Fronick C."/>
            <person name="Harrison M."/>
            <person name="Strong C."/>
            <person name="Farmer C."/>
            <person name="Delahaunty K."/>
            <person name="Markovic C."/>
            <person name="Hall O."/>
            <person name="Minx P."/>
            <person name="Tomlinson C."/>
            <person name="Mitreva M."/>
            <person name="Hou S."/>
            <person name="Chen J."/>
            <person name="Wollam A."/>
            <person name="Pepin K.H."/>
            <person name="Johnson M."/>
            <person name="Bhonagiri V."/>
            <person name="Zhang X."/>
            <person name="Suruliraj S."/>
            <person name="Warren W."/>
            <person name="Chinwalla A."/>
            <person name="Mardis E.R."/>
            <person name="Wilson R.K."/>
        </authorList>
    </citation>
    <scope>NUCLEOTIDE SEQUENCE [LARGE SCALE GENOMIC DNA]</scope>
    <source>
        <strain evidence="3">DSM 22608 / JCM 16073 / KCTC 15190 / YIT 12066</strain>
    </source>
</reference>
<dbReference type="EMBL" id="AEVO01000019">
    <property type="protein sequence ID" value="EFY07724.1"/>
    <property type="molecule type" value="Genomic_DNA"/>
</dbReference>
<organism evidence="2 3">
    <name type="scientific">Succinatimonas hippei (strain DSM 22608 / JCM 16073 / KCTC 15190 / YIT 12066)</name>
    <dbReference type="NCBI Taxonomy" id="762983"/>
    <lineage>
        <taxon>Bacteria</taxon>
        <taxon>Pseudomonadati</taxon>
        <taxon>Pseudomonadota</taxon>
        <taxon>Gammaproteobacteria</taxon>
        <taxon>Aeromonadales</taxon>
        <taxon>Succinivibrionaceae</taxon>
        <taxon>Succinatimonas</taxon>
    </lineage>
</organism>
<dbReference type="Gene3D" id="3.40.50.300">
    <property type="entry name" value="P-loop containing nucleotide triphosphate hydrolases"/>
    <property type="match status" value="1"/>
</dbReference>
<dbReference type="Pfam" id="PF13175">
    <property type="entry name" value="AAA_15"/>
    <property type="match status" value="1"/>
</dbReference>
<evidence type="ECO:0000259" key="1">
    <source>
        <dbReference type="Pfam" id="PF13175"/>
    </source>
</evidence>
<gene>
    <name evidence="2" type="ORF">HMPREF9444_00452</name>
</gene>
<evidence type="ECO:0000313" key="2">
    <source>
        <dbReference type="EMBL" id="EFY07724.1"/>
    </source>
</evidence>
<dbReference type="InterPro" id="IPR027417">
    <property type="entry name" value="P-loop_NTPase"/>
</dbReference>
<dbReference type="eggNOG" id="COG3950">
    <property type="taxonomic scope" value="Bacteria"/>
</dbReference>
<dbReference type="RefSeq" id="WP_009142673.1">
    <property type="nucleotide sequence ID" value="NZ_GL830957.1"/>
</dbReference>
<accession>E8LID5</accession>
<dbReference type="Proteomes" id="UP000018458">
    <property type="component" value="Unassembled WGS sequence"/>
</dbReference>
<protein>
    <recommendedName>
        <fullName evidence="1">Endonuclease GajA/Old nuclease/RecF-like AAA domain-containing protein</fullName>
    </recommendedName>
</protein>
<dbReference type="STRING" id="762983.HMPREF9444_00452"/>
<dbReference type="HOGENOM" id="CLU_1958464_0_0_6"/>
<sequence length="128" mass="14762">MFNIKINNFRNIKSANIALNGITVVSGINGCGKSTISKLLYYTLKNTIDYEDLVVDDIREYLKPYQELAEQLQFYMVTHSNGEDKQSYFRMNISLIDDFINKDISHRSLNNLKLISTNFLKIVNASKK</sequence>
<comment type="caution">
    <text evidence="2">The sequence shown here is derived from an EMBL/GenBank/DDBJ whole genome shotgun (WGS) entry which is preliminary data.</text>
</comment>
<dbReference type="InterPro" id="IPR041685">
    <property type="entry name" value="AAA_GajA/Old/RecF-like"/>
</dbReference>
<dbReference type="SUPFAM" id="SSF52540">
    <property type="entry name" value="P-loop containing nucleoside triphosphate hydrolases"/>
    <property type="match status" value="1"/>
</dbReference>
<name>E8LID5_SUCHY</name>